<gene>
    <name evidence="3" type="ORF">A2438_05130</name>
</gene>
<evidence type="ECO:0000259" key="1">
    <source>
        <dbReference type="Pfam" id="PF01408"/>
    </source>
</evidence>
<feature type="domain" description="Gfo/Idh/MocA-like oxidoreductase N-terminal" evidence="1">
    <location>
        <begin position="4"/>
        <end position="119"/>
    </location>
</feature>
<dbReference type="Pfam" id="PF01408">
    <property type="entry name" value="GFO_IDH_MocA"/>
    <property type="match status" value="1"/>
</dbReference>
<accession>A0A1F4U4R4</accession>
<name>A0A1F4U4R4_UNCSA</name>
<dbReference type="InterPro" id="IPR000683">
    <property type="entry name" value="Gfo/Idh/MocA-like_OxRdtase_N"/>
</dbReference>
<dbReference type="SUPFAM" id="SSF51735">
    <property type="entry name" value="NAD(P)-binding Rossmann-fold domains"/>
    <property type="match status" value="1"/>
</dbReference>
<dbReference type="InterPro" id="IPR036291">
    <property type="entry name" value="NAD(P)-bd_dom_sf"/>
</dbReference>
<proteinExistence type="predicted"/>
<dbReference type="Gene3D" id="3.30.360.10">
    <property type="entry name" value="Dihydrodipicolinate Reductase, domain 2"/>
    <property type="match status" value="1"/>
</dbReference>
<dbReference type="AlphaFoldDB" id="A0A1F4U4R4"/>
<protein>
    <recommendedName>
        <fullName evidence="5">Gfo/Idh/MocA-like oxidoreductase N-terminal domain-containing protein</fullName>
    </recommendedName>
</protein>
<dbReference type="InterPro" id="IPR055170">
    <property type="entry name" value="GFO_IDH_MocA-like_dom"/>
</dbReference>
<dbReference type="EMBL" id="MEUJ01000005">
    <property type="protein sequence ID" value="OGC39881.1"/>
    <property type="molecule type" value="Genomic_DNA"/>
</dbReference>
<evidence type="ECO:0000259" key="2">
    <source>
        <dbReference type="Pfam" id="PF22725"/>
    </source>
</evidence>
<dbReference type="GO" id="GO:0000166">
    <property type="term" value="F:nucleotide binding"/>
    <property type="evidence" value="ECO:0007669"/>
    <property type="project" value="InterPro"/>
</dbReference>
<dbReference type="Gene3D" id="3.40.50.720">
    <property type="entry name" value="NAD(P)-binding Rossmann-like Domain"/>
    <property type="match status" value="1"/>
</dbReference>
<evidence type="ECO:0000313" key="4">
    <source>
        <dbReference type="Proteomes" id="UP000179242"/>
    </source>
</evidence>
<dbReference type="Proteomes" id="UP000179242">
    <property type="component" value="Unassembled WGS sequence"/>
</dbReference>
<feature type="domain" description="GFO/IDH/MocA-like oxidoreductase" evidence="2">
    <location>
        <begin position="154"/>
        <end position="233"/>
    </location>
</feature>
<evidence type="ECO:0008006" key="5">
    <source>
        <dbReference type="Google" id="ProtNLM"/>
    </source>
</evidence>
<sequence length="304" mass="34308">MAKVKVGVIGCGKMGSFHSKILKELAEAKLVGVFDEDKDKNKEVAERFGVRPYSSYELLLKDVDAVIIATPTPTHFEIAKDAILCHKHVLIEKPLADSTALAEELVSLSKNKNLKCSVGMIERFNPAFQKLLKMIKGQKIIGVDIKRLSPYPERIKESVIFDMMIHDIDLALTLNRTKVEDLRAYGKKKRSETIDESYVTLYFKDGMIAKLDASRLKEQKERKVTVTTEKGIYEADLLNKKLSVRSFDNLIEKSAEEVKNEDQLSLELRSFLLSIQKDRSPEVSLEDGLNSLKIAEEVEKTACS</sequence>
<reference evidence="3 4" key="1">
    <citation type="journal article" date="2016" name="Nat. Commun.">
        <title>Thousands of microbial genomes shed light on interconnected biogeochemical processes in an aquifer system.</title>
        <authorList>
            <person name="Anantharaman K."/>
            <person name="Brown C.T."/>
            <person name="Hug L.A."/>
            <person name="Sharon I."/>
            <person name="Castelle C.J."/>
            <person name="Probst A.J."/>
            <person name="Thomas B.C."/>
            <person name="Singh A."/>
            <person name="Wilkins M.J."/>
            <person name="Karaoz U."/>
            <person name="Brodie E.L."/>
            <person name="Williams K.H."/>
            <person name="Hubbard S.S."/>
            <person name="Banfield J.F."/>
        </authorList>
    </citation>
    <scope>NUCLEOTIDE SEQUENCE [LARGE SCALE GENOMIC DNA]</scope>
</reference>
<dbReference type="Pfam" id="PF22725">
    <property type="entry name" value="GFO_IDH_MocA_C3"/>
    <property type="match status" value="1"/>
</dbReference>
<evidence type="ECO:0000313" key="3">
    <source>
        <dbReference type="EMBL" id="OGC39881.1"/>
    </source>
</evidence>
<organism evidence="3 4">
    <name type="scientific">candidate division WOR-1 bacterium RIFOXYC2_FULL_46_14</name>
    <dbReference type="NCBI Taxonomy" id="1802587"/>
    <lineage>
        <taxon>Bacteria</taxon>
        <taxon>Bacillati</taxon>
        <taxon>Saganbacteria</taxon>
    </lineage>
</organism>
<dbReference type="InterPro" id="IPR051450">
    <property type="entry name" value="Gfo/Idh/MocA_Oxidoreductases"/>
</dbReference>
<dbReference type="PANTHER" id="PTHR43377:SF1">
    <property type="entry name" value="BILIVERDIN REDUCTASE A"/>
    <property type="match status" value="1"/>
</dbReference>
<comment type="caution">
    <text evidence="3">The sequence shown here is derived from an EMBL/GenBank/DDBJ whole genome shotgun (WGS) entry which is preliminary data.</text>
</comment>
<dbReference type="PANTHER" id="PTHR43377">
    <property type="entry name" value="BILIVERDIN REDUCTASE A"/>
    <property type="match status" value="1"/>
</dbReference>
<dbReference type="SUPFAM" id="SSF55347">
    <property type="entry name" value="Glyceraldehyde-3-phosphate dehydrogenase-like, C-terminal domain"/>
    <property type="match status" value="1"/>
</dbReference>